<proteinExistence type="predicted"/>
<dbReference type="EMBL" id="PGOL01000475">
    <property type="protein sequence ID" value="PKI70092.1"/>
    <property type="molecule type" value="Genomic_DNA"/>
</dbReference>
<evidence type="ECO:0000313" key="2">
    <source>
        <dbReference type="EMBL" id="PKI70092.1"/>
    </source>
</evidence>
<feature type="domain" description="DUF4218" evidence="1">
    <location>
        <begin position="125"/>
        <end position="177"/>
    </location>
</feature>
<comment type="caution">
    <text evidence="2">The sequence shown here is derived from an EMBL/GenBank/DDBJ whole genome shotgun (WGS) entry which is preliminary data.</text>
</comment>
<gene>
    <name evidence="2" type="ORF">CRG98_009555</name>
</gene>
<sequence>MCSRLGPHALDRIALLGSVHLPGGCVSDMREKESPLPVYDLKVEGQKKVVNFRVGLKEDELPPPKASGQQIFDWIEKNLFDNIFNTVMDIKDKTKNNVNVWKDFEDLCYRLELHLISRPDRKLNVEGKLSFGISKAIIKAYVEGPICEAYLSRETTNFCSYYFEEDVHTQRKRVHRNDDGGASSTTPPIWTRMCSRQGPHACDRIARLGSVHLPGDA</sequence>
<evidence type="ECO:0000313" key="3">
    <source>
        <dbReference type="Proteomes" id="UP000233551"/>
    </source>
</evidence>
<organism evidence="2 3">
    <name type="scientific">Punica granatum</name>
    <name type="common">Pomegranate</name>
    <dbReference type="NCBI Taxonomy" id="22663"/>
    <lineage>
        <taxon>Eukaryota</taxon>
        <taxon>Viridiplantae</taxon>
        <taxon>Streptophyta</taxon>
        <taxon>Embryophyta</taxon>
        <taxon>Tracheophyta</taxon>
        <taxon>Spermatophyta</taxon>
        <taxon>Magnoliopsida</taxon>
        <taxon>eudicotyledons</taxon>
        <taxon>Gunneridae</taxon>
        <taxon>Pentapetalae</taxon>
        <taxon>rosids</taxon>
        <taxon>malvids</taxon>
        <taxon>Myrtales</taxon>
        <taxon>Lythraceae</taxon>
        <taxon>Punica</taxon>
    </lineage>
</organism>
<dbReference type="InterPro" id="IPR025452">
    <property type="entry name" value="DUF4218"/>
</dbReference>
<accession>A0A2I0KNN7</accession>
<dbReference type="Proteomes" id="UP000233551">
    <property type="component" value="Unassembled WGS sequence"/>
</dbReference>
<evidence type="ECO:0000259" key="1">
    <source>
        <dbReference type="Pfam" id="PF13960"/>
    </source>
</evidence>
<keyword evidence="3" id="KW-1185">Reference proteome</keyword>
<dbReference type="AlphaFoldDB" id="A0A2I0KNN7"/>
<dbReference type="Pfam" id="PF13960">
    <property type="entry name" value="DUF4218"/>
    <property type="match status" value="1"/>
</dbReference>
<protein>
    <recommendedName>
        <fullName evidence="1">DUF4218 domain-containing protein</fullName>
    </recommendedName>
</protein>
<name>A0A2I0KNN7_PUNGR</name>
<reference evidence="2 3" key="1">
    <citation type="submission" date="2017-11" db="EMBL/GenBank/DDBJ databases">
        <title>De-novo sequencing of pomegranate (Punica granatum L.) genome.</title>
        <authorList>
            <person name="Akparov Z."/>
            <person name="Amiraslanov A."/>
            <person name="Hajiyeva S."/>
            <person name="Abbasov M."/>
            <person name="Kaur K."/>
            <person name="Hamwieh A."/>
            <person name="Solovyev V."/>
            <person name="Salamov A."/>
            <person name="Braich B."/>
            <person name="Kosarev P."/>
            <person name="Mahmoud A."/>
            <person name="Hajiyev E."/>
            <person name="Babayeva S."/>
            <person name="Izzatullayeva V."/>
            <person name="Mammadov A."/>
            <person name="Mammadov A."/>
            <person name="Sharifova S."/>
            <person name="Ojaghi J."/>
            <person name="Eynullazada K."/>
            <person name="Bayramov B."/>
            <person name="Abdulazimova A."/>
            <person name="Shahmuradov I."/>
        </authorList>
    </citation>
    <scope>NUCLEOTIDE SEQUENCE [LARGE SCALE GENOMIC DNA]</scope>
    <source>
        <strain evidence="3">cv. AG2017</strain>
        <tissue evidence="2">Leaf</tissue>
    </source>
</reference>